<keyword evidence="1" id="KW-0732">Signal</keyword>
<evidence type="ECO:0000313" key="3">
    <source>
        <dbReference type="Proteomes" id="UP000314294"/>
    </source>
</evidence>
<organism evidence="2 3">
    <name type="scientific">Liparis tanakae</name>
    <name type="common">Tanaka's snailfish</name>
    <dbReference type="NCBI Taxonomy" id="230148"/>
    <lineage>
        <taxon>Eukaryota</taxon>
        <taxon>Metazoa</taxon>
        <taxon>Chordata</taxon>
        <taxon>Craniata</taxon>
        <taxon>Vertebrata</taxon>
        <taxon>Euteleostomi</taxon>
        <taxon>Actinopterygii</taxon>
        <taxon>Neopterygii</taxon>
        <taxon>Teleostei</taxon>
        <taxon>Neoteleostei</taxon>
        <taxon>Acanthomorphata</taxon>
        <taxon>Eupercaria</taxon>
        <taxon>Perciformes</taxon>
        <taxon>Cottioidei</taxon>
        <taxon>Cottales</taxon>
        <taxon>Liparidae</taxon>
        <taxon>Liparis</taxon>
    </lineage>
</organism>
<protein>
    <recommendedName>
        <fullName evidence="4">Secreted protein</fullName>
    </recommendedName>
</protein>
<comment type="caution">
    <text evidence="2">The sequence shown here is derived from an EMBL/GenBank/DDBJ whole genome shotgun (WGS) entry which is preliminary data.</text>
</comment>
<accession>A0A4Z2E5X1</accession>
<evidence type="ECO:0008006" key="4">
    <source>
        <dbReference type="Google" id="ProtNLM"/>
    </source>
</evidence>
<dbReference type="Proteomes" id="UP000314294">
    <property type="component" value="Unassembled WGS sequence"/>
</dbReference>
<evidence type="ECO:0000256" key="1">
    <source>
        <dbReference type="SAM" id="SignalP"/>
    </source>
</evidence>
<name>A0A4Z2E5X1_9TELE</name>
<sequence>MRVDAPRGGMMKKTTCLWAAALLLSAVSLFTRSTSGWRERAERVKLNSLATERARGDDLAGSTTSNNRTPLPNCFAML</sequence>
<dbReference type="EMBL" id="SRLO01015758">
    <property type="protein sequence ID" value="TNN24316.1"/>
    <property type="molecule type" value="Genomic_DNA"/>
</dbReference>
<reference evidence="2 3" key="1">
    <citation type="submission" date="2019-03" db="EMBL/GenBank/DDBJ databases">
        <title>First draft genome of Liparis tanakae, snailfish: a comprehensive survey of snailfish specific genes.</title>
        <authorList>
            <person name="Kim W."/>
            <person name="Song I."/>
            <person name="Jeong J.-H."/>
            <person name="Kim D."/>
            <person name="Kim S."/>
            <person name="Ryu S."/>
            <person name="Song J.Y."/>
            <person name="Lee S.K."/>
        </authorList>
    </citation>
    <scope>NUCLEOTIDE SEQUENCE [LARGE SCALE GENOMIC DNA]</scope>
    <source>
        <tissue evidence="2">Muscle</tissue>
    </source>
</reference>
<evidence type="ECO:0000313" key="2">
    <source>
        <dbReference type="EMBL" id="TNN24316.1"/>
    </source>
</evidence>
<proteinExistence type="predicted"/>
<feature type="signal peptide" evidence="1">
    <location>
        <begin position="1"/>
        <end position="36"/>
    </location>
</feature>
<feature type="chain" id="PRO_5021392930" description="Secreted protein" evidence="1">
    <location>
        <begin position="37"/>
        <end position="78"/>
    </location>
</feature>
<dbReference type="AlphaFoldDB" id="A0A4Z2E5X1"/>
<keyword evidence="3" id="KW-1185">Reference proteome</keyword>
<gene>
    <name evidence="2" type="ORF">EYF80_065561</name>
</gene>